<evidence type="ECO:0000256" key="7">
    <source>
        <dbReference type="ARBA" id="ARBA00023277"/>
    </source>
</evidence>
<dbReference type="EC" id="3.2.1.8" evidence="3"/>
<evidence type="ECO:0000256" key="11">
    <source>
        <dbReference type="SAM" id="SignalP"/>
    </source>
</evidence>
<keyword evidence="5 11" id="KW-0732">Signal</keyword>
<evidence type="ECO:0000313" key="14">
    <source>
        <dbReference type="Proteomes" id="UP000198287"/>
    </source>
</evidence>
<gene>
    <name evidence="13" type="ORF">Fcan01_26144</name>
</gene>
<dbReference type="Proteomes" id="UP000198287">
    <property type="component" value="Unassembled WGS sequence"/>
</dbReference>
<dbReference type="SUPFAM" id="SSF51445">
    <property type="entry name" value="(Trans)glycosidases"/>
    <property type="match status" value="1"/>
</dbReference>
<dbReference type="InterPro" id="IPR044846">
    <property type="entry name" value="GH10"/>
</dbReference>
<dbReference type="InterPro" id="IPR017853">
    <property type="entry name" value="GH"/>
</dbReference>
<keyword evidence="4 13" id="KW-0858">Xylan degradation</keyword>
<dbReference type="Pfam" id="PF00331">
    <property type="entry name" value="Glyco_hydro_10"/>
    <property type="match status" value="1"/>
</dbReference>
<evidence type="ECO:0000259" key="12">
    <source>
        <dbReference type="PROSITE" id="PS51760"/>
    </source>
</evidence>
<keyword evidence="8 13" id="KW-0326">Glycosidase</keyword>
<dbReference type="GO" id="GO:0031176">
    <property type="term" value="F:endo-1,4-beta-xylanase activity"/>
    <property type="evidence" value="ECO:0007669"/>
    <property type="project" value="UniProtKB-EC"/>
</dbReference>
<feature type="region of interest" description="Disordered" evidence="10">
    <location>
        <begin position="107"/>
        <end position="129"/>
    </location>
</feature>
<sequence length="328" mass="36988">MAPLNLSLLILLAVTFSCRTIGGNVIDTFNLNSLRDDTIPLAANDSWRAQALADIETHRKSDLYISVTDALGRAVPDAQVRFEMKRQVFNFGTALLLPDSSKSSSTISTPFENDHKWPQWQTSQSNTDSNHRVTWTNEVIAWAAQRNIKVRGHAMLWGSWRWSPSNIPRDPPGLRSAIANHVQDIGSRHSGRLIEWDVLNEPYSENDYTNLLGREAMLDWFRAARSADPNAKLYLNDYPNPSDSTFINFDADVLRFLVQNGAPAVYRDLVFNQWWSDVTGTTDAVGHFTSRVFQGHYDIHVTKGNKTKIVETTLSHGQSVQSLNIVFD</sequence>
<dbReference type="EMBL" id="LNIX01000041">
    <property type="protein sequence ID" value="OXA39034.1"/>
    <property type="molecule type" value="Genomic_DNA"/>
</dbReference>
<dbReference type="InterPro" id="IPR001000">
    <property type="entry name" value="GH10_dom"/>
</dbReference>
<name>A0A226D2D3_FOLCA</name>
<dbReference type="GO" id="GO:0045493">
    <property type="term" value="P:xylan catabolic process"/>
    <property type="evidence" value="ECO:0007669"/>
    <property type="project" value="UniProtKB-KW"/>
</dbReference>
<keyword evidence="6 13" id="KW-0378">Hydrolase</keyword>
<feature type="signal peptide" evidence="11">
    <location>
        <begin position="1"/>
        <end position="23"/>
    </location>
</feature>
<comment type="similarity">
    <text evidence="2">Belongs to the glycosyl hydrolase 10 (cellulase F) family.</text>
</comment>
<evidence type="ECO:0000256" key="2">
    <source>
        <dbReference type="ARBA" id="ARBA00007495"/>
    </source>
</evidence>
<keyword evidence="9" id="KW-0624">Polysaccharide degradation</keyword>
<proteinExistence type="inferred from homology"/>
<evidence type="ECO:0000256" key="3">
    <source>
        <dbReference type="ARBA" id="ARBA00012590"/>
    </source>
</evidence>
<comment type="caution">
    <text evidence="13">The sequence shown here is derived from an EMBL/GenBank/DDBJ whole genome shotgun (WGS) entry which is preliminary data.</text>
</comment>
<feature type="domain" description="GH10" evidence="12">
    <location>
        <begin position="74"/>
        <end position="328"/>
    </location>
</feature>
<dbReference type="SMART" id="SM00633">
    <property type="entry name" value="Glyco_10"/>
    <property type="match status" value="1"/>
</dbReference>
<dbReference type="PANTHER" id="PTHR31490">
    <property type="entry name" value="GLYCOSYL HYDROLASE"/>
    <property type="match status" value="1"/>
</dbReference>
<accession>A0A226D2D3</accession>
<organism evidence="13 14">
    <name type="scientific">Folsomia candida</name>
    <name type="common">Springtail</name>
    <dbReference type="NCBI Taxonomy" id="158441"/>
    <lineage>
        <taxon>Eukaryota</taxon>
        <taxon>Metazoa</taxon>
        <taxon>Ecdysozoa</taxon>
        <taxon>Arthropoda</taxon>
        <taxon>Hexapoda</taxon>
        <taxon>Collembola</taxon>
        <taxon>Entomobryomorpha</taxon>
        <taxon>Isotomoidea</taxon>
        <taxon>Isotomidae</taxon>
        <taxon>Proisotominae</taxon>
        <taxon>Folsomia</taxon>
    </lineage>
</organism>
<protein>
    <recommendedName>
        <fullName evidence="3">endo-1,4-beta-xylanase</fullName>
        <ecNumber evidence="3">3.2.1.8</ecNumber>
    </recommendedName>
</protein>
<feature type="compositionally biased region" description="Polar residues" evidence="10">
    <location>
        <begin position="119"/>
        <end position="129"/>
    </location>
</feature>
<evidence type="ECO:0000256" key="4">
    <source>
        <dbReference type="ARBA" id="ARBA00022651"/>
    </source>
</evidence>
<dbReference type="OrthoDB" id="9999337at2759"/>
<evidence type="ECO:0000256" key="6">
    <source>
        <dbReference type="ARBA" id="ARBA00022801"/>
    </source>
</evidence>
<comment type="catalytic activity">
    <reaction evidence="1">
        <text>Endohydrolysis of (1-&gt;4)-beta-D-xylosidic linkages in xylans.</text>
        <dbReference type="EC" id="3.2.1.8"/>
    </reaction>
</comment>
<evidence type="ECO:0000256" key="10">
    <source>
        <dbReference type="SAM" id="MobiDB-lite"/>
    </source>
</evidence>
<dbReference type="AlphaFoldDB" id="A0A226D2D3"/>
<keyword evidence="14" id="KW-1185">Reference proteome</keyword>
<evidence type="ECO:0000256" key="5">
    <source>
        <dbReference type="ARBA" id="ARBA00022729"/>
    </source>
</evidence>
<reference evidence="13 14" key="1">
    <citation type="submission" date="2015-12" db="EMBL/GenBank/DDBJ databases">
        <title>The genome of Folsomia candida.</title>
        <authorList>
            <person name="Faddeeva A."/>
            <person name="Derks M.F."/>
            <person name="Anvar Y."/>
            <person name="Smit S."/>
            <person name="Van Straalen N."/>
            <person name="Roelofs D."/>
        </authorList>
    </citation>
    <scope>NUCLEOTIDE SEQUENCE [LARGE SCALE GENOMIC DNA]</scope>
    <source>
        <strain evidence="13 14">VU population</strain>
        <tissue evidence="13">Whole body</tissue>
    </source>
</reference>
<keyword evidence="7" id="KW-0119">Carbohydrate metabolism</keyword>
<evidence type="ECO:0000256" key="8">
    <source>
        <dbReference type="ARBA" id="ARBA00023295"/>
    </source>
</evidence>
<feature type="chain" id="PRO_5012285174" description="endo-1,4-beta-xylanase" evidence="11">
    <location>
        <begin position="24"/>
        <end position="328"/>
    </location>
</feature>
<dbReference type="Gene3D" id="3.20.20.80">
    <property type="entry name" value="Glycosidases"/>
    <property type="match status" value="1"/>
</dbReference>
<evidence type="ECO:0000256" key="1">
    <source>
        <dbReference type="ARBA" id="ARBA00000681"/>
    </source>
</evidence>
<dbReference type="PROSITE" id="PS51760">
    <property type="entry name" value="GH10_2"/>
    <property type="match status" value="1"/>
</dbReference>
<dbReference type="PANTHER" id="PTHR31490:SF88">
    <property type="entry name" value="BETA-XYLANASE"/>
    <property type="match status" value="1"/>
</dbReference>
<evidence type="ECO:0000313" key="13">
    <source>
        <dbReference type="EMBL" id="OXA39034.1"/>
    </source>
</evidence>
<evidence type="ECO:0000256" key="9">
    <source>
        <dbReference type="ARBA" id="ARBA00023326"/>
    </source>
</evidence>